<dbReference type="AlphaFoldDB" id="A0A699USX6"/>
<protein>
    <submittedName>
        <fullName evidence="2">Uncharacterized protein</fullName>
    </submittedName>
</protein>
<name>A0A699USX6_TANCI</name>
<sequence>DKLIFDTYGDTITLKRRQDDDKDEEPSVGSNRGSNRTRAGKELKSTIAPKEKTSKTIGKSTEGSKSHYKYVGKSALAEELMHTTKEFMQINQFAEAISLILSIVDKYLDHQMNEAVKVAVQLQSDKLRDEAQAKNKDFLNKLDENI</sequence>
<comment type="caution">
    <text evidence="2">The sequence shown here is derived from an EMBL/GenBank/DDBJ whole genome shotgun (WGS) entry which is preliminary data.</text>
</comment>
<accession>A0A699USX6</accession>
<feature type="region of interest" description="Disordered" evidence="1">
    <location>
        <begin position="15"/>
        <end position="64"/>
    </location>
</feature>
<evidence type="ECO:0000256" key="1">
    <source>
        <dbReference type="SAM" id="MobiDB-lite"/>
    </source>
</evidence>
<evidence type="ECO:0000313" key="2">
    <source>
        <dbReference type="EMBL" id="GFD22904.1"/>
    </source>
</evidence>
<feature type="non-terminal residue" evidence="2">
    <location>
        <position position="1"/>
    </location>
</feature>
<gene>
    <name evidence="2" type="ORF">Tci_894873</name>
</gene>
<dbReference type="EMBL" id="BKCJ011340825">
    <property type="protein sequence ID" value="GFD22904.1"/>
    <property type="molecule type" value="Genomic_DNA"/>
</dbReference>
<proteinExistence type="predicted"/>
<reference evidence="2" key="1">
    <citation type="journal article" date="2019" name="Sci. Rep.">
        <title>Draft genome of Tanacetum cinerariifolium, the natural source of mosquito coil.</title>
        <authorList>
            <person name="Yamashiro T."/>
            <person name="Shiraishi A."/>
            <person name="Satake H."/>
            <person name="Nakayama K."/>
        </authorList>
    </citation>
    <scope>NUCLEOTIDE SEQUENCE</scope>
</reference>
<organism evidence="2">
    <name type="scientific">Tanacetum cinerariifolium</name>
    <name type="common">Dalmatian daisy</name>
    <name type="synonym">Chrysanthemum cinerariifolium</name>
    <dbReference type="NCBI Taxonomy" id="118510"/>
    <lineage>
        <taxon>Eukaryota</taxon>
        <taxon>Viridiplantae</taxon>
        <taxon>Streptophyta</taxon>
        <taxon>Embryophyta</taxon>
        <taxon>Tracheophyta</taxon>
        <taxon>Spermatophyta</taxon>
        <taxon>Magnoliopsida</taxon>
        <taxon>eudicotyledons</taxon>
        <taxon>Gunneridae</taxon>
        <taxon>Pentapetalae</taxon>
        <taxon>asterids</taxon>
        <taxon>campanulids</taxon>
        <taxon>Asterales</taxon>
        <taxon>Asteraceae</taxon>
        <taxon>Asteroideae</taxon>
        <taxon>Anthemideae</taxon>
        <taxon>Anthemidinae</taxon>
        <taxon>Tanacetum</taxon>
    </lineage>
</organism>
<feature type="compositionally biased region" description="Basic and acidic residues" evidence="1">
    <location>
        <begin position="39"/>
        <end position="54"/>
    </location>
</feature>
<feature type="compositionally biased region" description="Polar residues" evidence="1">
    <location>
        <begin position="28"/>
        <end position="37"/>
    </location>
</feature>